<accession>A0A1V4A186</accession>
<dbReference type="OrthoDB" id="5185019at2"/>
<evidence type="ECO:0000313" key="3">
    <source>
        <dbReference type="Proteomes" id="UP000190539"/>
    </source>
</evidence>
<feature type="chain" id="PRO_5038719650" evidence="1">
    <location>
        <begin position="32"/>
        <end position="158"/>
    </location>
</feature>
<reference evidence="2 3" key="1">
    <citation type="submission" date="2017-02" db="EMBL/GenBank/DDBJ databases">
        <title>Draft Genome Sequence of Streptomyces tsukubaensis F601, a Producer of the immunosuppressant tacrolimus FK506.</title>
        <authorList>
            <person name="Zong G."/>
            <person name="Zhong C."/>
            <person name="Fu J."/>
            <person name="Qin R."/>
            <person name="Cao G."/>
        </authorList>
    </citation>
    <scope>NUCLEOTIDE SEQUENCE [LARGE SCALE GENOMIC DNA]</scope>
    <source>
        <strain evidence="2 3">F601</strain>
    </source>
</reference>
<dbReference type="PROSITE" id="PS51318">
    <property type="entry name" value="TAT"/>
    <property type="match status" value="1"/>
</dbReference>
<dbReference type="STRING" id="83656.B1H18_30120"/>
<feature type="signal peptide" evidence="1">
    <location>
        <begin position="1"/>
        <end position="31"/>
    </location>
</feature>
<evidence type="ECO:0000256" key="1">
    <source>
        <dbReference type="SAM" id="SignalP"/>
    </source>
</evidence>
<name>A0A1V4A186_9ACTN</name>
<dbReference type="AlphaFoldDB" id="A0A1V4A186"/>
<protein>
    <submittedName>
        <fullName evidence="2">DUF2771 domain-containing protein</fullName>
    </submittedName>
</protein>
<dbReference type="RefSeq" id="WP_077973501.1">
    <property type="nucleotide sequence ID" value="NZ_CP045178.1"/>
</dbReference>
<dbReference type="InterPro" id="IPR006311">
    <property type="entry name" value="TAT_signal"/>
</dbReference>
<dbReference type="EMBL" id="MVFC01000039">
    <property type="protein sequence ID" value="OON72316.1"/>
    <property type="molecule type" value="Genomic_DNA"/>
</dbReference>
<gene>
    <name evidence="2" type="ORF">B1H18_30120</name>
</gene>
<dbReference type="Proteomes" id="UP000190539">
    <property type="component" value="Unassembled WGS sequence"/>
</dbReference>
<sequence length="158" mass="16619">MTSPRFPANRRRALAALGAVSAGLLALSACDKPTPLATVTVGKQSANAEANCYNDGDELKSSDLQSCLKGADAKTVKVDPDATVRFGVDPEVADKGWTLLMNGQPLTDASKKTYRTVPGSVFFNQQYGAKGSTTVVSILEGDGTKATGLWSFKMEKDA</sequence>
<organism evidence="2 3">
    <name type="scientific">Streptomyces tsukubensis</name>
    <dbReference type="NCBI Taxonomy" id="83656"/>
    <lineage>
        <taxon>Bacteria</taxon>
        <taxon>Bacillati</taxon>
        <taxon>Actinomycetota</taxon>
        <taxon>Actinomycetes</taxon>
        <taxon>Kitasatosporales</taxon>
        <taxon>Streptomycetaceae</taxon>
        <taxon>Streptomyces</taxon>
    </lineage>
</organism>
<keyword evidence="3" id="KW-1185">Reference proteome</keyword>
<dbReference type="PROSITE" id="PS51257">
    <property type="entry name" value="PROKAR_LIPOPROTEIN"/>
    <property type="match status" value="1"/>
</dbReference>
<proteinExistence type="predicted"/>
<evidence type="ECO:0000313" key="2">
    <source>
        <dbReference type="EMBL" id="OON72316.1"/>
    </source>
</evidence>
<comment type="caution">
    <text evidence="2">The sequence shown here is derived from an EMBL/GenBank/DDBJ whole genome shotgun (WGS) entry which is preliminary data.</text>
</comment>
<keyword evidence="1" id="KW-0732">Signal</keyword>